<evidence type="ECO:0000313" key="2">
    <source>
        <dbReference type="Proteomes" id="UP000288805"/>
    </source>
</evidence>
<gene>
    <name evidence="1" type="ORF">CK203_097202</name>
</gene>
<reference evidence="1 2" key="1">
    <citation type="journal article" date="2018" name="PLoS Genet.">
        <title>Population sequencing reveals clonal diversity and ancestral inbreeding in the grapevine cultivar Chardonnay.</title>
        <authorList>
            <person name="Roach M.J."/>
            <person name="Johnson D.L."/>
            <person name="Bohlmann J."/>
            <person name="van Vuuren H.J."/>
            <person name="Jones S.J."/>
            <person name="Pretorius I.S."/>
            <person name="Schmidt S.A."/>
            <person name="Borneman A.R."/>
        </authorList>
    </citation>
    <scope>NUCLEOTIDE SEQUENCE [LARGE SCALE GENOMIC DNA]</scope>
    <source>
        <strain evidence="2">cv. Chardonnay</strain>
        <tissue evidence="1">Leaf</tissue>
    </source>
</reference>
<dbReference type="EMBL" id="QGNW01001603">
    <property type="protein sequence ID" value="RVW35468.1"/>
    <property type="molecule type" value="Genomic_DNA"/>
</dbReference>
<evidence type="ECO:0000313" key="1">
    <source>
        <dbReference type="EMBL" id="RVW35468.1"/>
    </source>
</evidence>
<proteinExistence type="predicted"/>
<protein>
    <submittedName>
        <fullName evidence="1">Uncharacterized protein</fullName>
    </submittedName>
</protein>
<sequence length="218" mass="24642">MDQRKTSTQGEKTMDSREMWSKLFLPSADRRHGQRSSSETLPYGAQRHLAKATIWKWMADGISSDSRRNLAVKRSGGIAKIPLKKTKEDLRAERGMILVALQSRCHLLFQRTRGKDIILGGNCEVPGVESLEVREAGCCDDSGTKKEKCDRRLVGSVWTVRNKDWVFLSGVWGFWWDFVHLGLKKVEQGGGGIRLFLDIGQIRLGDVTSLDFCSLWSK</sequence>
<organism evidence="1 2">
    <name type="scientific">Vitis vinifera</name>
    <name type="common">Grape</name>
    <dbReference type="NCBI Taxonomy" id="29760"/>
    <lineage>
        <taxon>Eukaryota</taxon>
        <taxon>Viridiplantae</taxon>
        <taxon>Streptophyta</taxon>
        <taxon>Embryophyta</taxon>
        <taxon>Tracheophyta</taxon>
        <taxon>Spermatophyta</taxon>
        <taxon>Magnoliopsida</taxon>
        <taxon>eudicotyledons</taxon>
        <taxon>Gunneridae</taxon>
        <taxon>Pentapetalae</taxon>
        <taxon>rosids</taxon>
        <taxon>Vitales</taxon>
        <taxon>Vitaceae</taxon>
        <taxon>Viteae</taxon>
        <taxon>Vitis</taxon>
    </lineage>
</organism>
<comment type="caution">
    <text evidence="1">The sequence shown here is derived from an EMBL/GenBank/DDBJ whole genome shotgun (WGS) entry which is preliminary data.</text>
</comment>
<name>A0A438DJ58_VITVI</name>
<dbReference type="Proteomes" id="UP000288805">
    <property type="component" value="Unassembled WGS sequence"/>
</dbReference>
<accession>A0A438DJ58</accession>
<dbReference type="AlphaFoldDB" id="A0A438DJ58"/>